<protein>
    <submittedName>
        <fullName evidence="2">Uncharacterized protein</fullName>
    </submittedName>
</protein>
<evidence type="ECO:0000313" key="3">
    <source>
        <dbReference type="Proteomes" id="UP000796880"/>
    </source>
</evidence>
<dbReference type="EMBL" id="VOIH02000002">
    <property type="protein sequence ID" value="KAF3452318.1"/>
    <property type="molecule type" value="Genomic_DNA"/>
</dbReference>
<reference evidence="2" key="1">
    <citation type="submission" date="2020-03" db="EMBL/GenBank/DDBJ databases">
        <title>A high-quality chromosome-level genome assembly of a woody plant with both climbing and erect habits, Rhamnella rubrinervis.</title>
        <authorList>
            <person name="Lu Z."/>
            <person name="Yang Y."/>
            <person name="Zhu X."/>
            <person name="Sun Y."/>
        </authorList>
    </citation>
    <scope>NUCLEOTIDE SEQUENCE</scope>
    <source>
        <strain evidence="2">BYM</strain>
        <tissue evidence="2">Leaf</tissue>
    </source>
</reference>
<comment type="caution">
    <text evidence="2">The sequence shown here is derived from an EMBL/GenBank/DDBJ whole genome shotgun (WGS) entry which is preliminary data.</text>
</comment>
<evidence type="ECO:0000256" key="1">
    <source>
        <dbReference type="SAM" id="MobiDB-lite"/>
    </source>
</evidence>
<feature type="compositionally biased region" description="Basic and acidic residues" evidence="1">
    <location>
        <begin position="70"/>
        <end position="80"/>
    </location>
</feature>
<evidence type="ECO:0000313" key="2">
    <source>
        <dbReference type="EMBL" id="KAF3452318.1"/>
    </source>
</evidence>
<name>A0A8K0MNM1_9ROSA</name>
<feature type="region of interest" description="Disordered" evidence="1">
    <location>
        <begin position="1"/>
        <end position="82"/>
    </location>
</feature>
<accession>A0A8K0MNM1</accession>
<dbReference type="OrthoDB" id="1588050at2759"/>
<sequence length="154" mass="17107">MSLPNHHHNYGSSSIATTPPTHVSYRHDKQKPKSDHIMNPPNKLVVEQSHAQGSAKSASSIQAKQHISKPRSEPPAKDIDDPFSEYINHAKIKIRAMSSNVGGEEIIASRVDDISETGKSEDEFSAYINRAKVMIRKTSTIGSPNFISFKRDEE</sequence>
<dbReference type="AlphaFoldDB" id="A0A8K0MNM1"/>
<gene>
    <name evidence="2" type="ORF">FNV43_RR02751</name>
</gene>
<proteinExistence type="predicted"/>
<feature type="compositionally biased region" description="Low complexity" evidence="1">
    <location>
        <begin position="51"/>
        <end position="65"/>
    </location>
</feature>
<organism evidence="2 3">
    <name type="scientific">Rhamnella rubrinervis</name>
    <dbReference type="NCBI Taxonomy" id="2594499"/>
    <lineage>
        <taxon>Eukaryota</taxon>
        <taxon>Viridiplantae</taxon>
        <taxon>Streptophyta</taxon>
        <taxon>Embryophyta</taxon>
        <taxon>Tracheophyta</taxon>
        <taxon>Spermatophyta</taxon>
        <taxon>Magnoliopsida</taxon>
        <taxon>eudicotyledons</taxon>
        <taxon>Gunneridae</taxon>
        <taxon>Pentapetalae</taxon>
        <taxon>rosids</taxon>
        <taxon>fabids</taxon>
        <taxon>Rosales</taxon>
        <taxon>Rhamnaceae</taxon>
        <taxon>rhamnoid group</taxon>
        <taxon>Rhamneae</taxon>
        <taxon>Rhamnella</taxon>
    </lineage>
</organism>
<dbReference type="Proteomes" id="UP000796880">
    <property type="component" value="Unassembled WGS sequence"/>
</dbReference>
<dbReference type="PANTHER" id="PTHR36746">
    <property type="entry name" value="BNAC04G51760D PROTEIN"/>
    <property type="match status" value="1"/>
</dbReference>
<feature type="compositionally biased region" description="Basic and acidic residues" evidence="1">
    <location>
        <begin position="25"/>
        <end position="36"/>
    </location>
</feature>
<keyword evidence="3" id="KW-1185">Reference proteome</keyword>
<feature type="compositionally biased region" description="Polar residues" evidence="1">
    <location>
        <begin position="10"/>
        <end position="21"/>
    </location>
</feature>
<dbReference type="PANTHER" id="PTHR36746:SF3">
    <property type="entry name" value="DUF4005 DOMAIN-CONTAINING PROTEIN"/>
    <property type="match status" value="1"/>
</dbReference>